<sequence length="36" mass="4273">MCIKSYQRLQQQALLNAKVKYEFESDAKSILERLAR</sequence>
<dbReference type="AlphaFoldDB" id="A0A316FXN0"/>
<organism evidence="1 2">
    <name type="scientific">Pleionea mediterranea</name>
    <dbReference type="NCBI Taxonomy" id="523701"/>
    <lineage>
        <taxon>Bacteria</taxon>
        <taxon>Pseudomonadati</taxon>
        <taxon>Pseudomonadota</taxon>
        <taxon>Gammaproteobacteria</taxon>
        <taxon>Oceanospirillales</taxon>
        <taxon>Pleioneaceae</taxon>
        <taxon>Pleionea</taxon>
    </lineage>
</organism>
<dbReference type="Proteomes" id="UP000245790">
    <property type="component" value="Unassembled WGS sequence"/>
</dbReference>
<accession>A0A316FXN0</accession>
<keyword evidence="2" id="KW-1185">Reference proteome</keyword>
<comment type="caution">
    <text evidence="1">The sequence shown here is derived from an EMBL/GenBank/DDBJ whole genome shotgun (WGS) entry which is preliminary data.</text>
</comment>
<dbReference type="EMBL" id="QGGU01000003">
    <property type="protein sequence ID" value="PWK53339.1"/>
    <property type="molecule type" value="Genomic_DNA"/>
</dbReference>
<name>A0A316FXN0_9GAMM</name>
<gene>
    <name evidence="1" type="ORF">C8D97_103166</name>
</gene>
<evidence type="ECO:0000313" key="2">
    <source>
        <dbReference type="Proteomes" id="UP000245790"/>
    </source>
</evidence>
<protein>
    <submittedName>
        <fullName evidence="1">Uncharacterized protein</fullName>
    </submittedName>
</protein>
<reference evidence="1 2" key="1">
    <citation type="submission" date="2018-05" db="EMBL/GenBank/DDBJ databases">
        <title>Genomic Encyclopedia of Type Strains, Phase IV (KMG-IV): sequencing the most valuable type-strain genomes for metagenomic binning, comparative biology and taxonomic classification.</title>
        <authorList>
            <person name="Goeker M."/>
        </authorList>
    </citation>
    <scope>NUCLEOTIDE SEQUENCE [LARGE SCALE GENOMIC DNA]</scope>
    <source>
        <strain evidence="1 2">DSM 25350</strain>
    </source>
</reference>
<proteinExistence type="predicted"/>
<evidence type="ECO:0000313" key="1">
    <source>
        <dbReference type="EMBL" id="PWK53339.1"/>
    </source>
</evidence>